<evidence type="ECO:0000313" key="3">
    <source>
        <dbReference type="Proteomes" id="UP000589626"/>
    </source>
</evidence>
<evidence type="ECO:0008006" key="4">
    <source>
        <dbReference type="Google" id="ProtNLM"/>
    </source>
</evidence>
<protein>
    <recommendedName>
        <fullName evidence="4">HTH cro/C1-type domain-containing protein</fullName>
    </recommendedName>
</protein>
<evidence type="ECO:0000256" key="1">
    <source>
        <dbReference type="SAM" id="MobiDB-lite"/>
    </source>
</evidence>
<organism evidence="2 3">
    <name type="scientific">Nocardioides soli</name>
    <dbReference type="NCBI Taxonomy" id="1036020"/>
    <lineage>
        <taxon>Bacteria</taxon>
        <taxon>Bacillati</taxon>
        <taxon>Actinomycetota</taxon>
        <taxon>Actinomycetes</taxon>
        <taxon>Propionibacteriales</taxon>
        <taxon>Nocardioidaceae</taxon>
        <taxon>Nocardioides</taxon>
    </lineage>
</organism>
<dbReference type="AlphaFoldDB" id="A0A7W4VSH5"/>
<dbReference type="EMBL" id="JACHWR010000001">
    <property type="protein sequence ID" value="MBB3040971.1"/>
    <property type="molecule type" value="Genomic_DNA"/>
</dbReference>
<feature type="compositionally biased region" description="Basic and acidic residues" evidence="1">
    <location>
        <begin position="108"/>
        <end position="132"/>
    </location>
</feature>
<keyword evidence="3" id="KW-1185">Reference proteome</keyword>
<name>A0A7W4VSH5_9ACTN</name>
<evidence type="ECO:0000313" key="2">
    <source>
        <dbReference type="EMBL" id="MBB3040971.1"/>
    </source>
</evidence>
<proteinExistence type="predicted"/>
<reference evidence="2 3" key="1">
    <citation type="submission" date="2020-08" db="EMBL/GenBank/DDBJ databases">
        <title>Sequencing the genomes of 1000 actinobacteria strains.</title>
        <authorList>
            <person name="Klenk H.-P."/>
        </authorList>
    </citation>
    <scope>NUCLEOTIDE SEQUENCE [LARGE SCALE GENOMIC DNA]</scope>
    <source>
        <strain evidence="2 3">DSM 105498</strain>
    </source>
</reference>
<gene>
    <name evidence="2" type="ORF">FHU40_000772</name>
</gene>
<sequence length="132" mass="14590">MNPMEYGREVNDALPRVIEEARWDARISSVRELARLAGFKSHTLLNQRMRGAVAFTVPDLVAVGRVVGVPAIELLRRAKDVADGSPDPGKAGPLGRPEDEAVDTPFKINERRRPASDDSQARFADDETGQRR</sequence>
<feature type="region of interest" description="Disordered" evidence="1">
    <location>
        <begin position="77"/>
        <end position="132"/>
    </location>
</feature>
<comment type="caution">
    <text evidence="2">The sequence shown here is derived from an EMBL/GenBank/DDBJ whole genome shotgun (WGS) entry which is preliminary data.</text>
</comment>
<dbReference type="Proteomes" id="UP000589626">
    <property type="component" value="Unassembled WGS sequence"/>
</dbReference>
<accession>A0A7W4VSH5</accession>
<dbReference type="RefSeq" id="WP_183590934.1">
    <property type="nucleotide sequence ID" value="NZ_JACHWR010000001.1"/>
</dbReference>